<comment type="similarity">
    <text evidence="1">Belongs to the glycosyltransferase 2 family. WaaE/KdtX subfamily.</text>
</comment>
<evidence type="ECO:0000259" key="2">
    <source>
        <dbReference type="Pfam" id="PF00535"/>
    </source>
</evidence>
<dbReference type="InterPro" id="IPR001173">
    <property type="entry name" value="Glyco_trans_2-like"/>
</dbReference>
<dbReference type="PANTHER" id="PTHR43630">
    <property type="entry name" value="POLY-BETA-1,6-N-ACETYL-D-GLUCOSAMINE SYNTHASE"/>
    <property type="match status" value="1"/>
</dbReference>
<dbReference type="PANTHER" id="PTHR43630:SF2">
    <property type="entry name" value="GLYCOSYLTRANSFERASE"/>
    <property type="match status" value="1"/>
</dbReference>
<reference evidence="4" key="1">
    <citation type="journal article" date="2019" name="Int. J. Syst. Evol. Microbiol.">
        <title>The Global Catalogue of Microorganisms (GCM) 10K type strain sequencing project: providing services to taxonomists for standard genome sequencing and annotation.</title>
        <authorList>
            <consortium name="The Broad Institute Genomics Platform"/>
            <consortium name="The Broad Institute Genome Sequencing Center for Infectious Disease"/>
            <person name="Wu L."/>
            <person name="Ma J."/>
        </authorList>
    </citation>
    <scope>NUCLEOTIDE SEQUENCE [LARGE SCALE GENOMIC DNA]</scope>
    <source>
        <strain evidence="4">CGMCC 1.12989</strain>
    </source>
</reference>
<dbReference type="InterPro" id="IPR029044">
    <property type="entry name" value="Nucleotide-diphossugar_trans"/>
</dbReference>
<gene>
    <name evidence="3" type="ORF">ACFO0A_02850</name>
</gene>
<feature type="domain" description="Glycosyltransferase 2-like" evidence="2">
    <location>
        <begin position="10"/>
        <end position="113"/>
    </location>
</feature>
<proteinExistence type="inferred from homology"/>
<dbReference type="SUPFAM" id="SSF53448">
    <property type="entry name" value="Nucleotide-diphospho-sugar transferases"/>
    <property type="match status" value="1"/>
</dbReference>
<protein>
    <submittedName>
        <fullName evidence="3">Glycosyltransferase family 2 protein</fullName>
        <ecNumber evidence="3">2.4.-.-</ecNumber>
    </submittedName>
</protein>
<dbReference type="Proteomes" id="UP001595828">
    <property type="component" value="Unassembled WGS sequence"/>
</dbReference>
<dbReference type="Gene3D" id="3.90.550.10">
    <property type="entry name" value="Spore Coat Polysaccharide Biosynthesis Protein SpsA, Chain A"/>
    <property type="match status" value="1"/>
</dbReference>
<dbReference type="RefSeq" id="WP_379537468.1">
    <property type="nucleotide sequence ID" value="NZ_JBHSDR010000003.1"/>
</dbReference>
<dbReference type="EMBL" id="JBHSDR010000003">
    <property type="protein sequence ID" value="MFC4293994.1"/>
    <property type="molecule type" value="Genomic_DNA"/>
</dbReference>
<dbReference type="CDD" id="cd02511">
    <property type="entry name" value="Beta4Glucosyltransferase"/>
    <property type="match status" value="1"/>
</dbReference>
<accession>A0ABV8RL60</accession>
<organism evidence="3 4">
    <name type="scientific">Novosphingobium tardum</name>
    <dbReference type="NCBI Taxonomy" id="1538021"/>
    <lineage>
        <taxon>Bacteria</taxon>
        <taxon>Pseudomonadati</taxon>
        <taxon>Pseudomonadota</taxon>
        <taxon>Alphaproteobacteria</taxon>
        <taxon>Sphingomonadales</taxon>
        <taxon>Sphingomonadaceae</taxon>
        <taxon>Novosphingobium</taxon>
    </lineage>
</organism>
<name>A0ABV8RL60_9SPHN</name>
<keyword evidence="3" id="KW-0328">Glycosyltransferase</keyword>
<keyword evidence="3" id="KW-0808">Transferase</keyword>
<sequence length="312" mass="36473">MSVPAPLDITVIVLSFNEAIHVERCIGRIRDHVRRVVVVDSFSTDDTIARAQAMGAETLQNPFVNQAQQFNWALDAVQIDTAWVLRLDCDEYLDDEALRWLHRDMPRLSDDVAGVELRLKVIFKGKHLRFGGYYSTDLLRLWRTGKGRVEQRWMDERTTVSGKITRARGNLVDENLNSIGWWTDKHNRYASRHVIDFMMLQHSPDHQVATKGAMLPRRARFKRFLRNRIYARFPLFLRPALYWFYRYFVLLGFLDGKLGLIWHFLHGFWYYMLIDVKIHEARQIVADEGIDGLVLHYEKTLGVALARPMANG</sequence>
<evidence type="ECO:0000313" key="4">
    <source>
        <dbReference type="Proteomes" id="UP001595828"/>
    </source>
</evidence>
<keyword evidence="4" id="KW-1185">Reference proteome</keyword>
<evidence type="ECO:0000256" key="1">
    <source>
        <dbReference type="ARBA" id="ARBA00038494"/>
    </source>
</evidence>
<dbReference type="EC" id="2.4.-.-" evidence="3"/>
<dbReference type="GO" id="GO:0016757">
    <property type="term" value="F:glycosyltransferase activity"/>
    <property type="evidence" value="ECO:0007669"/>
    <property type="project" value="UniProtKB-KW"/>
</dbReference>
<evidence type="ECO:0000313" key="3">
    <source>
        <dbReference type="EMBL" id="MFC4293994.1"/>
    </source>
</evidence>
<comment type="caution">
    <text evidence="3">The sequence shown here is derived from an EMBL/GenBank/DDBJ whole genome shotgun (WGS) entry which is preliminary data.</text>
</comment>
<dbReference type="Pfam" id="PF00535">
    <property type="entry name" value="Glycos_transf_2"/>
    <property type="match status" value="1"/>
</dbReference>